<organism evidence="8 9">
    <name type="scientific">Herbaspirillum frisingense GSF30</name>
    <dbReference type="NCBI Taxonomy" id="864073"/>
    <lineage>
        <taxon>Bacteria</taxon>
        <taxon>Pseudomonadati</taxon>
        <taxon>Pseudomonadota</taxon>
        <taxon>Betaproteobacteria</taxon>
        <taxon>Burkholderiales</taxon>
        <taxon>Oxalobacteraceae</taxon>
        <taxon>Herbaspirillum</taxon>
    </lineage>
</organism>
<name>A0AAI9IBL6_9BURK</name>
<evidence type="ECO:0000313" key="9">
    <source>
        <dbReference type="Proteomes" id="UP000006772"/>
    </source>
</evidence>
<feature type="transmembrane region" description="Helical" evidence="6">
    <location>
        <begin position="190"/>
        <end position="212"/>
    </location>
</feature>
<dbReference type="InterPro" id="IPR036259">
    <property type="entry name" value="MFS_trans_sf"/>
</dbReference>
<feature type="transmembrane region" description="Helical" evidence="6">
    <location>
        <begin position="291"/>
        <end position="310"/>
    </location>
</feature>
<dbReference type="GO" id="GO:0016020">
    <property type="term" value="C:membrane"/>
    <property type="evidence" value="ECO:0007669"/>
    <property type="project" value="UniProtKB-SubCell"/>
</dbReference>
<keyword evidence="3 6" id="KW-0812">Transmembrane</keyword>
<evidence type="ECO:0000256" key="1">
    <source>
        <dbReference type="ARBA" id="ARBA00004141"/>
    </source>
</evidence>
<proteinExistence type="predicted"/>
<dbReference type="EMBL" id="AEEC02000033">
    <property type="protein sequence ID" value="EOA03117.1"/>
    <property type="molecule type" value="Genomic_DNA"/>
</dbReference>
<dbReference type="FunFam" id="1.20.1250.20:FF:000018">
    <property type="entry name" value="MFS transporter permease"/>
    <property type="match status" value="1"/>
</dbReference>
<evidence type="ECO:0000256" key="6">
    <source>
        <dbReference type="SAM" id="Phobius"/>
    </source>
</evidence>
<feature type="transmembrane region" description="Helical" evidence="6">
    <location>
        <begin position="381"/>
        <end position="404"/>
    </location>
</feature>
<evidence type="ECO:0000256" key="5">
    <source>
        <dbReference type="ARBA" id="ARBA00023136"/>
    </source>
</evidence>
<evidence type="ECO:0000313" key="8">
    <source>
        <dbReference type="EMBL" id="EOA03117.1"/>
    </source>
</evidence>
<comment type="caution">
    <text evidence="8">The sequence shown here is derived from an EMBL/GenBank/DDBJ whole genome shotgun (WGS) entry which is preliminary data.</text>
</comment>
<evidence type="ECO:0000256" key="3">
    <source>
        <dbReference type="ARBA" id="ARBA00022692"/>
    </source>
</evidence>
<evidence type="ECO:0000256" key="4">
    <source>
        <dbReference type="ARBA" id="ARBA00022989"/>
    </source>
</evidence>
<dbReference type="RefSeq" id="WP_006464817.1">
    <property type="nucleotide sequence ID" value="NZ_AEEC02000033.1"/>
</dbReference>
<dbReference type="Proteomes" id="UP000006772">
    <property type="component" value="Unassembled WGS sequence"/>
</dbReference>
<feature type="transmembrane region" description="Helical" evidence="6">
    <location>
        <begin position="98"/>
        <end position="117"/>
    </location>
</feature>
<dbReference type="CDD" id="cd17319">
    <property type="entry name" value="MFS_ExuT_GudP_like"/>
    <property type="match status" value="1"/>
</dbReference>
<dbReference type="InterPro" id="IPR011701">
    <property type="entry name" value="MFS"/>
</dbReference>
<dbReference type="AlphaFoldDB" id="A0AAI9IBL6"/>
<feature type="transmembrane region" description="Helical" evidence="6">
    <location>
        <begin position="32"/>
        <end position="55"/>
    </location>
</feature>
<dbReference type="Gene3D" id="1.20.1250.20">
    <property type="entry name" value="MFS general substrate transporter like domains"/>
    <property type="match status" value="2"/>
</dbReference>
<feature type="transmembrane region" description="Helical" evidence="6">
    <location>
        <begin position="349"/>
        <end position="369"/>
    </location>
</feature>
<feature type="transmembrane region" description="Helical" evidence="6">
    <location>
        <begin position="156"/>
        <end position="178"/>
    </location>
</feature>
<feature type="transmembrane region" description="Helical" evidence="6">
    <location>
        <begin position="322"/>
        <end position="343"/>
    </location>
</feature>
<dbReference type="SUPFAM" id="SSF103473">
    <property type="entry name" value="MFS general substrate transporter"/>
    <property type="match status" value="1"/>
</dbReference>
<feature type="transmembrane region" description="Helical" evidence="6">
    <location>
        <begin position="67"/>
        <end position="86"/>
    </location>
</feature>
<feature type="transmembrane region" description="Helical" evidence="6">
    <location>
        <begin position="123"/>
        <end position="144"/>
    </location>
</feature>
<evidence type="ECO:0000259" key="7">
    <source>
        <dbReference type="PROSITE" id="PS50850"/>
    </source>
</evidence>
<dbReference type="PANTHER" id="PTHR43791">
    <property type="entry name" value="PERMEASE-RELATED"/>
    <property type="match status" value="1"/>
</dbReference>
<accession>A0AAI9IBL6</accession>
<dbReference type="PROSITE" id="PS50850">
    <property type="entry name" value="MFS"/>
    <property type="match status" value="1"/>
</dbReference>
<dbReference type="Pfam" id="PF07690">
    <property type="entry name" value="MFS_1"/>
    <property type="match status" value="1"/>
</dbReference>
<feature type="transmembrane region" description="Helical" evidence="6">
    <location>
        <begin position="258"/>
        <end position="279"/>
    </location>
</feature>
<comment type="subcellular location">
    <subcellularLocation>
        <location evidence="1">Membrane</location>
        <topology evidence="1">Multi-pass membrane protein</topology>
    </subcellularLocation>
</comment>
<keyword evidence="5 6" id="KW-0472">Membrane</keyword>
<keyword evidence="2" id="KW-0813">Transport</keyword>
<dbReference type="GO" id="GO:0022857">
    <property type="term" value="F:transmembrane transporter activity"/>
    <property type="evidence" value="ECO:0007669"/>
    <property type="project" value="InterPro"/>
</dbReference>
<dbReference type="PANTHER" id="PTHR43791:SF36">
    <property type="entry name" value="TRANSPORTER, PUTATIVE (AFU_ORTHOLOGUE AFUA_6G08340)-RELATED"/>
    <property type="match status" value="1"/>
</dbReference>
<feature type="transmembrane region" description="Helical" evidence="6">
    <location>
        <begin position="410"/>
        <end position="432"/>
    </location>
</feature>
<protein>
    <submittedName>
        <fullName evidence="8">Major facilitator superfamily permease</fullName>
    </submittedName>
</protein>
<gene>
    <name evidence="8" type="ORF">HFRIS_019308</name>
</gene>
<feature type="domain" description="Major facilitator superfamily (MFS) profile" evidence="7">
    <location>
        <begin position="32"/>
        <end position="437"/>
    </location>
</feature>
<sequence length="450" mass="48410">MSQASINPLAQPAVTEAAVSEQATMKKVMRRLIPFILLCYVVSYLDRINVGFAALTMNKDLGLTPSQFGLGAGLFFIGYFFFEIPSNLALHRFGARMWISRIMISWGLISMATAFVVGPKSFALARFLLGMAEAGFTPGIYLYFTQWFPGAWRGKATAFFLIGIPVANIIGSPLSGALMELHGMWGFQGWQVLLLLEAVPAVLLGVLCLFLLPDRPSKAAWLSSDEKRWLENELSTEQNVLAARHGNKLKDAFTNWRVFALAAANFCGIIGSLSIGLWLPQIIREFGLPSHQVGLVAAIPYLVGAIAMTLWARLANRSQRRLVYVAGAIVLAALSLAISAFLHTPLLKMLAITVAVASILSFQATFWAIPSGFLTGRAAAGGLALIVSIGNLGGFVGPSVIGFIRESTQGFTYPLIFVAAALLLGAVITLALGDPSRTHSRTTSSSKEPA</sequence>
<keyword evidence="4 6" id="KW-1133">Transmembrane helix</keyword>
<dbReference type="InterPro" id="IPR020846">
    <property type="entry name" value="MFS_dom"/>
</dbReference>
<reference evidence="8 9" key="1">
    <citation type="journal article" date="2013" name="Front. Microbiol.">
        <title>The genome of the endophytic bacterium H. frisingense GSF30(T) identifies diverse strategies in the Herbaspirillum genus to interact with plants.</title>
        <authorList>
            <person name="Straub D."/>
            <person name="Rothballer M."/>
            <person name="Hartmann A."/>
            <person name="Ludewig U."/>
        </authorList>
    </citation>
    <scope>NUCLEOTIDE SEQUENCE [LARGE SCALE GENOMIC DNA]</scope>
    <source>
        <strain evidence="8 9">GSF30</strain>
    </source>
</reference>
<evidence type="ECO:0000256" key="2">
    <source>
        <dbReference type="ARBA" id="ARBA00022448"/>
    </source>
</evidence>